<dbReference type="InterPro" id="IPR027417">
    <property type="entry name" value="P-loop_NTPase"/>
</dbReference>
<proteinExistence type="predicted"/>
<feature type="domain" description="FtsK" evidence="2">
    <location>
        <begin position="231"/>
        <end position="319"/>
    </location>
</feature>
<feature type="transmembrane region" description="Helical" evidence="1">
    <location>
        <begin position="12"/>
        <end position="30"/>
    </location>
</feature>
<accession>A0A251XK75</accession>
<keyword evidence="1" id="KW-0812">Transmembrane</keyword>
<keyword evidence="1" id="KW-0472">Membrane</keyword>
<keyword evidence="4" id="KW-1185">Reference proteome</keyword>
<evidence type="ECO:0000256" key="1">
    <source>
        <dbReference type="SAM" id="Phobius"/>
    </source>
</evidence>
<dbReference type="Pfam" id="PF01580">
    <property type="entry name" value="FtsK_SpoIIIE"/>
    <property type="match status" value="1"/>
</dbReference>
<keyword evidence="1" id="KW-1133">Transmembrane helix</keyword>
<sequence>MLEIITPHLPLIAFAVAAVAVGWIGTLIFGRKFMFWKETHKWTDAQKEAFPLKLSLLEHSAVIELYAPTASFQLNHTKGKKKRKQWSWWSPYRAAVKAAYARPRSEGEGVRTLVRHQVLAAAASISVATLPDALQPANAGPEHFSVTLQLAGQAEKTVANIIGRIKSQLKLHSLNVIEDDDYGTIELVCHKVKPQDKLIGKKFDAAFLDANKAVTPMKLPLAVRDDDSAWALSVHHTLVIGVTGTGKGSVINGMIRQLSPFVEQGIVKMYGADPKLSELYPYTASRLFEELAFDNDDMVALIDTVFNIMEHRKRSKVMDLTNANLGRSTKYHPRHR</sequence>
<dbReference type="EMBL" id="MDHH01000001">
    <property type="protein sequence ID" value="OUE03579.1"/>
    <property type="molecule type" value="Genomic_DNA"/>
</dbReference>
<dbReference type="Gene3D" id="3.40.50.300">
    <property type="entry name" value="P-loop containing nucleotide triphosphate hydrolases"/>
    <property type="match status" value="1"/>
</dbReference>
<dbReference type="GO" id="GO:0003677">
    <property type="term" value="F:DNA binding"/>
    <property type="evidence" value="ECO:0007669"/>
    <property type="project" value="InterPro"/>
</dbReference>
<dbReference type="GO" id="GO:0005524">
    <property type="term" value="F:ATP binding"/>
    <property type="evidence" value="ECO:0007669"/>
    <property type="project" value="InterPro"/>
</dbReference>
<gene>
    <name evidence="3" type="ORF">CMMCAS07_01430</name>
</gene>
<dbReference type="AlphaFoldDB" id="A0A251XK75"/>
<name>A0A251XK75_CLAMM</name>
<evidence type="ECO:0000313" key="4">
    <source>
        <dbReference type="Proteomes" id="UP000195062"/>
    </source>
</evidence>
<reference evidence="3 4" key="1">
    <citation type="submission" date="2016-08" db="EMBL/GenBank/DDBJ databases">
        <title>Genome sequence of Clavibacter michiganensis subsp. michiganensis strain CASJ007.</title>
        <authorList>
            <person name="Thapa S.P."/>
            <person name="Coaker G."/>
        </authorList>
    </citation>
    <scope>NUCLEOTIDE SEQUENCE [LARGE SCALE GENOMIC DNA]</scope>
    <source>
        <strain evidence="3">CASJ007</strain>
    </source>
</reference>
<protein>
    <submittedName>
        <fullName evidence="3">FtsK/SpoIIIE family protein</fullName>
    </submittedName>
</protein>
<dbReference type="Proteomes" id="UP000195062">
    <property type="component" value="Unassembled WGS sequence"/>
</dbReference>
<organism evidence="3 4">
    <name type="scientific">Clavibacter michiganensis subsp. michiganensis</name>
    <dbReference type="NCBI Taxonomy" id="33013"/>
    <lineage>
        <taxon>Bacteria</taxon>
        <taxon>Bacillati</taxon>
        <taxon>Actinomycetota</taxon>
        <taxon>Actinomycetes</taxon>
        <taxon>Micrococcales</taxon>
        <taxon>Microbacteriaceae</taxon>
        <taxon>Clavibacter</taxon>
    </lineage>
</organism>
<dbReference type="InterPro" id="IPR002543">
    <property type="entry name" value="FtsK_dom"/>
</dbReference>
<evidence type="ECO:0000259" key="2">
    <source>
        <dbReference type="Pfam" id="PF01580"/>
    </source>
</evidence>
<evidence type="ECO:0000313" key="3">
    <source>
        <dbReference type="EMBL" id="OUE03579.1"/>
    </source>
</evidence>
<comment type="caution">
    <text evidence="3">The sequence shown here is derived from an EMBL/GenBank/DDBJ whole genome shotgun (WGS) entry which is preliminary data.</text>
</comment>